<organism evidence="1 2">
    <name type="scientific">Shewanella atlantica</name>
    <dbReference type="NCBI Taxonomy" id="271099"/>
    <lineage>
        <taxon>Bacteria</taxon>
        <taxon>Pseudomonadati</taxon>
        <taxon>Pseudomonadota</taxon>
        <taxon>Gammaproteobacteria</taxon>
        <taxon>Alteromonadales</taxon>
        <taxon>Shewanellaceae</taxon>
        <taxon>Shewanella</taxon>
    </lineage>
</organism>
<dbReference type="OrthoDB" id="6262509at2"/>
<protein>
    <submittedName>
        <fullName evidence="1">Uncharacterized protein</fullName>
    </submittedName>
</protein>
<dbReference type="RefSeq" id="WP_126507765.1">
    <property type="nucleotide sequence ID" value="NZ_RXNV01000015.1"/>
</dbReference>
<dbReference type="AlphaFoldDB" id="A0A3S0JRX3"/>
<keyword evidence="2" id="KW-1185">Reference proteome</keyword>
<proteinExistence type="predicted"/>
<evidence type="ECO:0000313" key="1">
    <source>
        <dbReference type="EMBL" id="RTR27679.1"/>
    </source>
</evidence>
<dbReference type="Proteomes" id="UP000282060">
    <property type="component" value="Unassembled WGS sequence"/>
</dbReference>
<comment type="caution">
    <text evidence="1">The sequence shown here is derived from an EMBL/GenBank/DDBJ whole genome shotgun (WGS) entry which is preliminary data.</text>
</comment>
<evidence type="ECO:0000313" key="2">
    <source>
        <dbReference type="Proteomes" id="UP000282060"/>
    </source>
</evidence>
<reference evidence="1 2" key="1">
    <citation type="submission" date="2018-12" db="EMBL/GenBank/DDBJ databases">
        <authorList>
            <person name="Yu L."/>
        </authorList>
    </citation>
    <scope>NUCLEOTIDE SEQUENCE [LARGE SCALE GENOMIC DNA]</scope>
    <source>
        <strain evidence="1 2">HAW-EB5</strain>
    </source>
</reference>
<accession>A0A3S0JRX3</accession>
<name>A0A3S0JRX3_9GAMM</name>
<dbReference type="EMBL" id="RXNV01000015">
    <property type="protein sequence ID" value="RTR27679.1"/>
    <property type="molecule type" value="Genomic_DNA"/>
</dbReference>
<gene>
    <name evidence="1" type="ORF">EKG39_19940</name>
</gene>
<sequence>MKCIFLTTMLIAATLSNKEAHAPQIAPHLVASDAIDNHIEEYYRQRQALVLNFKNHNHPIHLIKITKTALIVGYENGIVVMGFNQTKGQPTSQLSVYEGQFDSSPFDSKKFDITSLENADKIYASTDVSIAQDKNNQIYISKLKEHNGSESFTARVVFNKTLMAGPQYHSNIESIDRN</sequence>